<evidence type="ECO:0000313" key="2">
    <source>
        <dbReference type="Proteomes" id="UP000093561"/>
    </source>
</evidence>
<reference evidence="2" key="2">
    <citation type="journal article" date="2016" name="Mol. Ecol.">
        <title>Population genomics of the filarial nematode parasite Wuchereria bancrofti from mosquitoes.</title>
        <authorList>
            <person name="Small S.T."/>
            <person name="Reimer L.J."/>
            <person name="Tisch D.J."/>
            <person name="King C.L."/>
            <person name="Christensen B.M."/>
            <person name="Siba P.M."/>
            <person name="Kazura J.W."/>
            <person name="Serre D."/>
            <person name="Zimmerman P.A."/>
        </authorList>
    </citation>
    <scope>NUCLEOTIDE SEQUENCE</scope>
    <source>
        <strain evidence="2">pt0022</strain>
    </source>
</reference>
<evidence type="ECO:0000313" key="4">
    <source>
        <dbReference type="WBParaSite" id="mrna-Wban_09739"/>
    </source>
</evidence>
<dbReference type="WBParaSite" id="mrna-Wban_09739">
    <property type="protein sequence ID" value="mrna-Wban_09739"/>
    <property type="gene ID" value="Wban_09739"/>
</dbReference>
<name>A0A1I8EFB1_WUCBA</name>
<dbReference type="Proteomes" id="UP000093561">
    <property type="component" value="Unassembled WGS sequence"/>
</dbReference>
<organism evidence="3">
    <name type="scientific">Wuchereria bancrofti</name>
    <dbReference type="NCBI Taxonomy" id="6293"/>
    <lineage>
        <taxon>Eukaryota</taxon>
        <taxon>Metazoa</taxon>
        <taxon>Ecdysozoa</taxon>
        <taxon>Nematoda</taxon>
        <taxon>Chromadorea</taxon>
        <taxon>Rhabditida</taxon>
        <taxon>Spirurina</taxon>
        <taxon>Spiruromorpha</taxon>
        <taxon>Filarioidea</taxon>
        <taxon>Onchocercidae</taxon>
        <taxon>Wuchereria</taxon>
    </lineage>
</organism>
<protein>
    <submittedName>
        <fullName evidence="3 4">Uncharacterized protein</fullName>
    </submittedName>
</protein>
<proteinExistence type="predicted"/>
<dbReference type="AlphaFoldDB" id="A0A1I8EFB1"/>
<evidence type="ECO:0000313" key="3">
    <source>
        <dbReference type="WBParaSite" id="maker-PairedContig_1807-snap-gene-3.27-mRNA-1"/>
    </source>
</evidence>
<keyword evidence="1" id="KW-1133">Transmembrane helix</keyword>
<reference evidence="3" key="3">
    <citation type="submission" date="2016-11" db="UniProtKB">
        <authorList>
            <consortium name="WormBaseParasite"/>
        </authorList>
    </citation>
    <scope>IDENTIFICATION</scope>
    <source>
        <strain evidence="3 4">pt0022</strain>
    </source>
</reference>
<evidence type="ECO:0000256" key="1">
    <source>
        <dbReference type="SAM" id="Phobius"/>
    </source>
</evidence>
<feature type="transmembrane region" description="Helical" evidence="1">
    <location>
        <begin position="39"/>
        <end position="60"/>
    </location>
</feature>
<reference evidence="2" key="1">
    <citation type="submission" date="2015-03" db="EMBL/GenBank/DDBJ databases">
        <title>Wuchereria bancrofti Genome Sequencing Papua New Guinea Strain.</title>
        <authorList>
            <person name="Small S.T."/>
            <person name="Serre D."/>
            <person name="Zimmerman P.A."/>
        </authorList>
    </citation>
    <scope>NUCLEOTIDE SEQUENCE [LARGE SCALE GENOMIC DNA]</scope>
    <source>
        <strain evidence="2">pt0022</strain>
    </source>
</reference>
<keyword evidence="1" id="KW-0812">Transmembrane</keyword>
<sequence>MSLDNVKKKTTMFTITSATTQKSTTEELFEIPITSLDNLLPICLMALILLTLLLACLYDCKVNRDCCRKRSESGLPWVAKTGIYLYDGETGESRVPGSE</sequence>
<dbReference type="WBParaSite" id="maker-PairedContig_1807-snap-gene-3.27-mRNA-1">
    <property type="protein sequence ID" value="maker-PairedContig_1807-snap-gene-3.27-mRNA-1"/>
    <property type="gene ID" value="maker-PairedContig_1807-snap-gene-3.27"/>
</dbReference>
<accession>A0A1I8EFB1</accession>
<keyword evidence="1" id="KW-0472">Membrane</keyword>